<dbReference type="PROSITE" id="PS00397">
    <property type="entry name" value="RECOMBINASES_1"/>
    <property type="match status" value="1"/>
</dbReference>
<dbReference type="Pfam" id="PF13408">
    <property type="entry name" value="Zn_ribbon_recom"/>
    <property type="match status" value="1"/>
</dbReference>
<dbReference type="EMBL" id="JAFBEB010000007">
    <property type="protein sequence ID" value="MBM7590779.1"/>
    <property type="molecule type" value="Genomic_DNA"/>
</dbReference>
<dbReference type="Proteomes" id="UP000717624">
    <property type="component" value="Unassembled WGS sequence"/>
</dbReference>
<reference evidence="9" key="1">
    <citation type="submission" date="2021-01" db="EMBL/GenBank/DDBJ databases">
        <title>Genomic Encyclopedia of Type Strains, Phase IV (KMG-IV): sequencing the most valuable type-strain genomes for metagenomic binning, comparative biology and taxonomic classification.</title>
        <authorList>
            <person name="Goeker M."/>
        </authorList>
    </citation>
    <scope>NUCLEOTIDE SEQUENCE</scope>
    <source>
        <strain evidence="9">DSM 25523</strain>
    </source>
</reference>
<comment type="caution">
    <text evidence="9">The sequence shown here is derived from an EMBL/GenBank/DDBJ whole genome shotgun (WGS) entry which is preliminary data.</text>
</comment>
<organism evidence="9 10">
    <name type="scientific">Brevibacillus fulvus</name>
    <dbReference type="NCBI Taxonomy" id="1125967"/>
    <lineage>
        <taxon>Bacteria</taxon>
        <taxon>Bacillati</taxon>
        <taxon>Bacillota</taxon>
        <taxon>Bacilli</taxon>
        <taxon>Bacillales</taxon>
        <taxon>Paenibacillaceae</taxon>
        <taxon>Brevibacillus</taxon>
    </lineage>
</organism>
<dbReference type="SMART" id="SM00857">
    <property type="entry name" value="Resolvase"/>
    <property type="match status" value="1"/>
</dbReference>
<dbReference type="InterPro" id="IPR050639">
    <property type="entry name" value="SSR_resolvase"/>
</dbReference>
<proteinExistence type="predicted"/>
<accession>A0A939BUT9</accession>
<dbReference type="Gene3D" id="3.40.50.1390">
    <property type="entry name" value="Resolvase, N-terminal catalytic domain"/>
    <property type="match status" value="1"/>
</dbReference>
<dbReference type="Pfam" id="PF07508">
    <property type="entry name" value="Recombinase"/>
    <property type="match status" value="1"/>
</dbReference>
<sequence>MGTRTAIYIRVSTEEQAREGFSIAAQQERLTAFIRSQSWEVADLYIDEGYSAKNLERPEMQRLLRDIRKQLVDIVVVYRLDRLTRSVLDLYRLLQEFDRYGVNFRSCTEVYDTTTAIGRLFITLVAALAQWERENLAERVKMGMEQMAQEKKRPGGPSPYGYEIQNGMLVPQPFEAEIVKLIFAKFLSGASLQQIARQLNQLGLRGKTGAAWSPTTLSHLLQNHVYYGALRWNYSESGQKLNAPEKWILHEDAYQPLIDKETFLSAQMLLTNRKRKHPRQLASPFLFSSLLYCALCQAPMIGKTGNSKKKSGKCYTYRYYLCPNRRKGVCQAPMIREDLLEAAIFRRLSPYLTQWPTDQACTLSSNHTASPTPLLHLHQQRLERKRLRLSQAFEEMLLTAEQYRHKLTELQTAEQELFQQIAEQEDQLSDGQLIQALKDVSAIWNQATSAEKKHLITLLVDKIEAAVEKPQTQGGNKQVRIATLAFR</sequence>
<evidence type="ECO:0000259" key="7">
    <source>
        <dbReference type="PROSITE" id="PS51736"/>
    </source>
</evidence>
<dbReference type="AlphaFoldDB" id="A0A939BUT9"/>
<evidence type="ECO:0000313" key="10">
    <source>
        <dbReference type="Proteomes" id="UP000717624"/>
    </source>
</evidence>
<evidence type="ECO:0000256" key="2">
    <source>
        <dbReference type="ARBA" id="ARBA00023125"/>
    </source>
</evidence>
<evidence type="ECO:0000256" key="5">
    <source>
        <dbReference type="PROSITE-ProRule" id="PRU10137"/>
    </source>
</evidence>
<dbReference type="PROSITE" id="PS51736">
    <property type="entry name" value="RECOMBINASES_3"/>
    <property type="match status" value="1"/>
</dbReference>
<gene>
    <name evidence="9" type="ORF">JOD01_002389</name>
</gene>
<dbReference type="GO" id="GO:0000150">
    <property type="term" value="F:DNA strand exchange activity"/>
    <property type="evidence" value="ECO:0007669"/>
    <property type="project" value="InterPro"/>
</dbReference>
<name>A0A939BUT9_9BACL</name>
<dbReference type="InterPro" id="IPR036162">
    <property type="entry name" value="Resolvase-like_N_sf"/>
</dbReference>
<dbReference type="PANTHER" id="PTHR30461:SF23">
    <property type="entry name" value="DNA RECOMBINASE-RELATED"/>
    <property type="match status" value="1"/>
</dbReference>
<dbReference type="GO" id="GO:0003677">
    <property type="term" value="F:DNA binding"/>
    <property type="evidence" value="ECO:0007669"/>
    <property type="project" value="UniProtKB-KW"/>
</dbReference>
<evidence type="ECO:0000256" key="3">
    <source>
        <dbReference type="ARBA" id="ARBA00023172"/>
    </source>
</evidence>
<feature type="active site" description="O-(5'-phospho-DNA)-serine intermediate" evidence="4 5">
    <location>
        <position position="12"/>
    </location>
</feature>
<dbReference type="InterPro" id="IPR011109">
    <property type="entry name" value="DNA_bind_recombinase_dom"/>
</dbReference>
<dbReference type="Pfam" id="PF00239">
    <property type="entry name" value="Resolvase"/>
    <property type="match status" value="1"/>
</dbReference>
<dbReference type="GO" id="GO:0015074">
    <property type="term" value="P:DNA integration"/>
    <property type="evidence" value="ECO:0007669"/>
    <property type="project" value="UniProtKB-KW"/>
</dbReference>
<feature type="domain" description="Recombinase" evidence="8">
    <location>
        <begin position="159"/>
        <end position="276"/>
    </location>
</feature>
<feature type="domain" description="Resolvase/invertase-type recombinase catalytic" evidence="7">
    <location>
        <begin position="4"/>
        <end position="151"/>
    </location>
</feature>
<evidence type="ECO:0000259" key="8">
    <source>
        <dbReference type="PROSITE" id="PS51737"/>
    </source>
</evidence>
<evidence type="ECO:0000313" key="9">
    <source>
        <dbReference type="EMBL" id="MBM7590779.1"/>
    </source>
</evidence>
<dbReference type="PANTHER" id="PTHR30461">
    <property type="entry name" value="DNA-INVERTASE FROM LAMBDOID PROPHAGE"/>
    <property type="match status" value="1"/>
</dbReference>
<dbReference type="InterPro" id="IPR038109">
    <property type="entry name" value="DNA_bind_recomb_sf"/>
</dbReference>
<keyword evidence="3" id="KW-0233">DNA recombination</keyword>
<evidence type="ECO:0000256" key="1">
    <source>
        <dbReference type="ARBA" id="ARBA00022908"/>
    </source>
</evidence>
<evidence type="ECO:0000256" key="6">
    <source>
        <dbReference type="SAM" id="Coils"/>
    </source>
</evidence>
<dbReference type="InterPro" id="IPR006118">
    <property type="entry name" value="Recombinase_CS"/>
</dbReference>
<dbReference type="CDD" id="cd00338">
    <property type="entry name" value="Ser_Recombinase"/>
    <property type="match status" value="1"/>
</dbReference>
<keyword evidence="2" id="KW-0238">DNA-binding</keyword>
<keyword evidence="1" id="KW-0229">DNA integration</keyword>
<dbReference type="Gene3D" id="3.90.1750.20">
    <property type="entry name" value="Putative Large Serine Recombinase, Chain B, Domain 2"/>
    <property type="match status" value="1"/>
</dbReference>
<keyword evidence="10" id="KW-1185">Reference proteome</keyword>
<dbReference type="RefSeq" id="WP_204518524.1">
    <property type="nucleotide sequence ID" value="NZ_BAABIN010000016.1"/>
</dbReference>
<dbReference type="InterPro" id="IPR006119">
    <property type="entry name" value="Resolv_N"/>
</dbReference>
<dbReference type="PROSITE" id="PS51737">
    <property type="entry name" value="RECOMBINASE_DNA_BIND"/>
    <property type="match status" value="1"/>
</dbReference>
<dbReference type="SUPFAM" id="SSF53041">
    <property type="entry name" value="Resolvase-like"/>
    <property type="match status" value="1"/>
</dbReference>
<evidence type="ECO:0000256" key="4">
    <source>
        <dbReference type="PIRSR" id="PIRSR606118-50"/>
    </source>
</evidence>
<protein>
    <submittedName>
        <fullName evidence="9">Site-specific DNA recombinase</fullName>
    </submittedName>
</protein>
<dbReference type="InterPro" id="IPR025827">
    <property type="entry name" value="Zn_ribbon_recom_dom"/>
</dbReference>
<feature type="coiled-coil region" evidence="6">
    <location>
        <begin position="400"/>
        <end position="427"/>
    </location>
</feature>
<keyword evidence="6" id="KW-0175">Coiled coil</keyword>